<dbReference type="EMBL" id="CP006939">
    <property type="protein sequence ID" value="AHC14508.1"/>
    <property type="molecule type" value="Genomic_DNA"/>
</dbReference>
<evidence type="ECO:0000259" key="1">
    <source>
        <dbReference type="Pfam" id="PF13175"/>
    </source>
</evidence>
<dbReference type="GO" id="GO:0004519">
    <property type="term" value="F:endonuclease activity"/>
    <property type="evidence" value="ECO:0007669"/>
    <property type="project" value="UniProtKB-KW"/>
</dbReference>
<evidence type="ECO:0000313" key="4">
    <source>
        <dbReference type="Proteomes" id="UP000018680"/>
    </source>
</evidence>
<proteinExistence type="predicted"/>
<dbReference type="STRING" id="1307761.L21SP2_1103"/>
<reference evidence="3 4" key="1">
    <citation type="journal article" date="2015" name="Stand. Genomic Sci.">
        <title>Complete genome sequence and description of Salinispira pacifica gen. nov., sp. nov., a novel spirochaete isolated form a hypersaline microbial mat.</title>
        <authorList>
            <person name="Ben Hania W."/>
            <person name="Joseph M."/>
            <person name="Schumann P."/>
            <person name="Bunk B."/>
            <person name="Fiebig A."/>
            <person name="Sproer C."/>
            <person name="Klenk H.P."/>
            <person name="Fardeau M.L."/>
            <person name="Spring S."/>
        </authorList>
    </citation>
    <scope>NUCLEOTIDE SEQUENCE [LARGE SCALE GENOMIC DNA]</scope>
    <source>
        <strain evidence="3 4">L21-RPul-D2</strain>
    </source>
</reference>
<dbReference type="PATRIC" id="fig|1307761.3.peg.1098"/>
<dbReference type="Pfam" id="PF13175">
    <property type="entry name" value="AAA_15"/>
    <property type="match status" value="1"/>
</dbReference>
<accession>V5WFF6</accession>
<evidence type="ECO:0000313" key="3">
    <source>
        <dbReference type="EMBL" id="AHC14508.1"/>
    </source>
</evidence>
<dbReference type="InterPro" id="IPR051396">
    <property type="entry name" value="Bact_Antivir_Def_Nuclease"/>
</dbReference>
<dbReference type="InterPro" id="IPR027417">
    <property type="entry name" value="P-loop_NTPase"/>
</dbReference>
<dbReference type="SUPFAM" id="SSF52540">
    <property type="entry name" value="P-loop containing nucleoside triphosphate hydrolases"/>
    <property type="match status" value="1"/>
</dbReference>
<dbReference type="InterPro" id="IPR034139">
    <property type="entry name" value="TOPRIM_OLD"/>
</dbReference>
<dbReference type="Gene3D" id="3.40.50.300">
    <property type="entry name" value="P-loop containing nucleotide triphosphate hydrolases"/>
    <property type="match status" value="1"/>
</dbReference>
<dbReference type="CDD" id="cd01026">
    <property type="entry name" value="TOPRIM_OLD"/>
    <property type="match status" value="1"/>
</dbReference>
<dbReference type="InterPro" id="IPR041685">
    <property type="entry name" value="AAA_GajA/Old/RecF-like"/>
</dbReference>
<dbReference type="Proteomes" id="UP000018680">
    <property type="component" value="Chromosome"/>
</dbReference>
<dbReference type="eggNOG" id="COG4938">
    <property type="taxonomic scope" value="Bacteria"/>
</dbReference>
<keyword evidence="3" id="KW-0378">Hydrolase</keyword>
<dbReference type="AlphaFoldDB" id="V5WFF6"/>
<evidence type="ECO:0000259" key="2">
    <source>
        <dbReference type="Pfam" id="PF20469"/>
    </source>
</evidence>
<protein>
    <submittedName>
        <fullName evidence="3">Putative ATP-dependent endonuclease, OLD family</fullName>
    </submittedName>
</protein>
<feature type="domain" description="Endonuclease GajA/Old nuclease/RecF-like AAA" evidence="1">
    <location>
        <begin position="1"/>
        <end position="339"/>
    </location>
</feature>
<dbReference type="OrthoDB" id="9803889at2"/>
<name>V5WFF6_9SPIO</name>
<dbReference type="KEGG" id="slr:L21SP2_1103"/>
<keyword evidence="3" id="KW-0540">Nuclease</keyword>
<dbReference type="eggNOG" id="COG3593">
    <property type="taxonomic scope" value="Bacteria"/>
</dbReference>
<dbReference type="PANTHER" id="PTHR43581">
    <property type="entry name" value="ATP/GTP PHOSPHATASE"/>
    <property type="match status" value="1"/>
</dbReference>
<dbReference type="PANTHER" id="PTHR43581:SF4">
    <property type="entry name" value="ATP_GTP PHOSPHATASE"/>
    <property type="match status" value="1"/>
</dbReference>
<dbReference type="HOGENOM" id="CLU_017618_1_0_12"/>
<organism evidence="3 4">
    <name type="scientific">Salinispira pacifica</name>
    <dbReference type="NCBI Taxonomy" id="1307761"/>
    <lineage>
        <taxon>Bacteria</taxon>
        <taxon>Pseudomonadati</taxon>
        <taxon>Spirochaetota</taxon>
        <taxon>Spirochaetia</taxon>
        <taxon>Spirochaetales</taxon>
        <taxon>Spirochaetaceae</taxon>
        <taxon>Salinispira</taxon>
    </lineage>
</organism>
<keyword evidence="4" id="KW-1185">Reference proteome</keyword>
<gene>
    <name evidence="3" type="ORF">L21SP2_1103</name>
</gene>
<keyword evidence="3" id="KW-0255">Endonuclease</keyword>
<dbReference type="Pfam" id="PF20469">
    <property type="entry name" value="OLD-like_TOPRIM"/>
    <property type="match status" value="1"/>
</dbReference>
<dbReference type="RefSeq" id="WP_024267433.1">
    <property type="nucleotide sequence ID" value="NC_023035.1"/>
</dbReference>
<sequence length="579" mass="67094">MKIKTVKIHNFRSIKEESFDLDAFSLLVGENNAGKTNVISALRVFYEEGGTKYNDKKDFPKFDTDDKESWIELTLILSDEENELIKEEYKTTDKVLKVRRYFKSDDKERVDSKNSNIFAYEKGELSKNQFYGAKNISSAKLGSAIYIPEMSKTSDTLKLSGPSPLRDITNFVFKKIVSNSPSYSQLNTALEDFNKEFKDESEGDEFSLNSLVQDINEQISHWEIDFGFKINAIKPEDIVKNLLNHYVTDRNLKDSEVDIDNLGQGLQRHIMYTLIRLSSKYVDKKTPKKKDFNPDFTLLLFEEPEAFLHPSQQEYLNLSLKRLSKENQILITTHSTTFVSKNINQLPSIIKVNKNSGRTSIYQIKNEVLEKLWDTNTGMYKYFSDLLVNDSSDPKLIKFINNKHLGEETPDILKKIDDESFRYALWLDTERASAFFAKHVLICEGATEKVIFDYLIANSWEELQKKQIYVLDSMGKFNIHRYMNLFSELGINHSVLYDGDGEKIGQEEINNYIKSNKNDFTCEIDFFDVDMESFLGYEAPKRKDIKPLTALSKLANNEISEEKIQDLKEKITNLLQKKD</sequence>
<feature type="domain" description="OLD protein-like TOPRIM" evidence="2">
    <location>
        <begin position="435"/>
        <end position="500"/>
    </location>
</feature>